<name>A0A2V5I027_9EURO</name>
<dbReference type="Pfam" id="PF00106">
    <property type="entry name" value="adh_short"/>
    <property type="match status" value="1"/>
</dbReference>
<dbReference type="PRINTS" id="PR00080">
    <property type="entry name" value="SDRFAMILY"/>
</dbReference>
<evidence type="ECO:0000256" key="2">
    <source>
        <dbReference type="ARBA" id="ARBA00022857"/>
    </source>
</evidence>
<accession>A0A2V5I027</accession>
<dbReference type="PROSITE" id="PS00061">
    <property type="entry name" value="ADH_SHORT"/>
    <property type="match status" value="1"/>
</dbReference>
<dbReference type="EMBL" id="KZ825574">
    <property type="protein sequence ID" value="PYI27263.1"/>
    <property type="molecule type" value="Genomic_DNA"/>
</dbReference>
<proteinExistence type="inferred from homology"/>
<evidence type="ECO:0000256" key="4">
    <source>
        <dbReference type="RuleBase" id="RU000363"/>
    </source>
</evidence>
<dbReference type="InterPro" id="IPR020904">
    <property type="entry name" value="Sc_DH/Rdtase_CS"/>
</dbReference>
<dbReference type="PANTHER" id="PTHR44169">
    <property type="entry name" value="NADPH-DEPENDENT 1-ACYLDIHYDROXYACETONE PHOSPHATE REDUCTASE"/>
    <property type="match status" value="1"/>
</dbReference>
<dbReference type="CDD" id="cd05374">
    <property type="entry name" value="17beta-HSD-like_SDR_c"/>
    <property type="match status" value="1"/>
</dbReference>
<dbReference type="GO" id="GO:0005811">
    <property type="term" value="C:lipid droplet"/>
    <property type="evidence" value="ECO:0007669"/>
    <property type="project" value="TreeGrafter"/>
</dbReference>
<evidence type="ECO:0000256" key="3">
    <source>
        <dbReference type="ARBA" id="ARBA00023002"/>
    </source>
</evidence>
<dbReference type="GO" id="GO:0006654">
    <property type="term" value="P:phosphatidic acid biosynthetic process"/>
    <property type="evidence" value="ECO:0007669"/>
    <property type="project" value="TreeGrafter"/>
</dbReference>
<protein>
    <submittedName>
        <fullName evidence="5">NAD(P)-binding protein</fullName>
    </submittedName>
</protein>
<keyword evidence="3" id="KW-0560">Oxidoreductase</keyword>
<dbReference type="Gene3D" id="3.40.50.720">
    <property type="entry name" value="NAD(P)-binding Rossmann-like Domain"/>
    <property type="match status" value="1"/>
</dbReference>
<dbReference type="Proteomes" id="UP000248817">
    <property type="component" value="Unassembled WGS sequence"/>
</dbReference>
<dbReference type="InterPro" id="IPR036291">
    <property type="entry name" value="NAD(P)-bd_dom_sf"/>
</dbReference>
<sequence length="285" mass="30782">MSPQKQQPEETRKTVLITGCSAHGIGSALAQTFHARGFHVFATARSLAKMAHLADLPHMTLLALDVTSPEQIARAVAAVRAHTAGTLDYLVNNSGLPLVRPALETALAEAQALFDVNFWGAVRVTQAFSGMVVAAQGCVVNIASLGGNMPVVWNAFYAASKAALKSYGETLRLELAPFGVRVVTVMSGVVQTQIFAKHPDLEFPGSMYEPATEGVRRMAAGDSVKDPMAPDEYARRVVDDLLGRKTGLVWRGRMASIGWFLTTWMPTWVLDRMGTAGMGLEELRR</sequence>
<dbReference type="PANTHER" id="PTHR44169:SF6">
    <property type="entry name" value="NADPH-DEPENDENT 1-ACYLDIHYDROXYACETONE PHOSPHATE REDUCTASE"/>
    <property type="match status" value="1"/>
</dbReference>
<reference evidence="5 6" key="1">
    <citation type="submission" date="2018-02" db="EMBL/GenBank/DDBJ databases">
        <title>The genomes of Aspergillus section Nigri reveals drivers in fungal speciation.</title>
        <authorList>
            <consortium name="DOE Joint Genome Institute"/>
            <person name="Vesth T.C."/>
            <person name="Nybo J."/>
            <person name="Theobald S."/>
            <person name="Brandl J."/>
            <person name="Frisvad J.C."/>
            <person name="Nielsen K.F."/>
            <person name="Lyhne E.K."/>
            <person name="Kogle M.E."/>
            <person name="Kuo A."/>
            <person name="Riley R."/>
            <person name="Clum A."/>
            <person name="Nolan M."/>
            <person name="Lipzen A."/>
            <person name="Salamov A."/>
            <person name="Henrissat B."/>
            <person name="Wiebenga A."/>
            <person name="De vries R.P."/>
            <person name="Grigoriev I.V."/>
            <person name="Mortensen U.H."/>
            <person name="Andersen M.R."/>
            <person name="Baker S.E."/>
        </authorList>
    </citation>
    <scope>NUCLEOTIDE SEQUENCE [LARGE SCALE GENOMIC DNA]</scope>
    <source>
        <strain evidence="5 6">CBS 114.80</strain>
    </source>
</reference>
<dbReference type="GO" id="GO:0019433">
    <property type="term" value="P:triglyceride catabolic process"/>
    <property type="evidence" value="ECO:0007669"/>
    <property type="project" value="TreeGrafter"/>
</dbReference>
<keyword evidence="2" id="KW-0521">NADP</keyword>
<evidence type="ECO:0000256" key="1">
    <source>
        <dbReference type="ARBA" id="ARBA00006484"/>
    </source>
</evidence>
<dbReference type="PRINTS" id="PR00081">
    <property type="entry name" value="GDHRDH"/>
</dbReference>
<dbReference type="GO" id="GO:0000140">
    <property type="term" value="F:acylglycerone-phosphate reductase (NADP+) activity"/>
    <property type="evidence" value="ECO:0007669"/>
    <property type="project" value="TreeGrafter"/>
</dbReference>
<dbReference type="GO" id="GO:0005783">
    <property type="term" value="C:endoplasmic reticulum"/>
    <property type="evidence" value="ECO:0007669"/>
    <property type="project" value="TreeGrafter"/>
</dbReference>
<dbReference type="SUPFAM" id="SSF51735">
    <property type="entry name" value="NAD(P)-binding Rossmann-fold domains"/>
    <property type="match status" value="1"/>
</dbReference>
<dbReference type="AlphaFoldDB" id="A0A2V5I027"/>
<evidence type="ECO:0000313" key="5">
    <source>
        <dbReference type="EMBL" id="PYI27263.1"/>
    </source>
</evidence>
<dbReference type="GO" id="GO:0044550">
    <property type="term" value="P:secondary metabolite biosynthetic process"/>
    <property type="evidence" value="ECO:0007669"/>
    <property type="project" value="UniProtKB-ARBA"/>
</dbReference>
<organism evidence="5 6">
    <name type="scientific">Aspergillus indologenus CBS 114.80</name>
    <dbReference type="NCBI Taxonomy" id="1450541"/>
    <lineage>
        <taxon>Eukaryota</taxon>
        <taxon>Fungi</taxon>
        <taxon>Dikarya</taxon>
        <taxon>Ascomycota</taxon>
        <taxon>Pezizomycotina</taxon>
        <taxon>Eurotiomycetes</taxon>
        <taxon>Eurotiomycetidae</taxon>
        <taxon>Eurotiales</taxon>
        <taxon>Aspergillaceae</taxon>
        <taxon>Aspergillus</taxon>
        <taxon>Aspergillus subgen. Circumdati</taxon>
    </lineage>
</organism>
<dbReference type="GO" id="GO:0004806">
    <property type="term" value="F:triacylglycerol lipase activity"/>
    <property type="evidence" value="ECO:0007669"/>
    <property type="project" value="TreeGrafter"/>
</dbReference>
<dbReference type="InterPro" id="IPR002347">
    <property type="entry name" value="SDR_fam"/>
</dbReference>
<gene>
    <name evidence="5" type="ORF">BP00DRAFT_460372</name>
</gene>
<comment type="similarity">
    <text evidence="1 4">Belongs to the short-chain dehydrogenases/reductases (SDR) family.</text>
</comment>
<evidence type="ECO:0000313" key="6">
    <source>
        <dbReference type="Proteomes" id="UP000248817"/>
    </source>
</evidence>
<keyword evidence="6" id="KW-1185">Reference proteome</keyword>